<sequence length="103" mass="11310">MLKVPASINQDMKALLPKKECNAVFLASALRNREALLLAETGSSAHGTKKLDTTVLGNVPIPVASVEEQNEFVTQVEALKSTVITEYDRLNTLYNSLAQRYFA</sequence>
<dbReference type="OrthoDB" id="3197085at2"/>
<accession>A0A2N5JBR7</accession>
<dbReference type="Pfam" id="PF01420">
    <property type="entry name" value="Methylase_S"/>
    <property type="match status" value="1"/>
</dbReference>
<dbReference type="InterPro" id="IPR000055">
    <property type="entry name" value="Restrct_endonuc_typeI_TRD"/>
</dbReference>
<evidence type="ECO:0000259" key="4">
    <source>
        <dbReference type="Pfam" id="PF01420"/>
    </source>
</evidence>
<evidence type="ECO:0000256" key="2">
    <source>
        <dbReference type="ARBA" id="ARBA00022747"/>
    </source>
</evidence>
<dbReference type="GO" id="GO:0009307">
    <property type="term" value="P:DNA restriction-modification system"/>
    <property type="evidence" value="ECO:0007669"/>
    <property type="project" value="UniProtKB-KW"/>
</dbReference>
<keyword evidence="6" id="KW-1185">Reference proteome</keyword>
<keyword evidence="3" id="KW-0238">DNA-binding</keyword>
<comment type="caution">
    <text evidence="5">The sequence shown here is derived from an EMBL/GenBank/DDBJ whole genome shotgun (WGS) entry which is preliminary data.</text>
</comment>
<reference evidence="5 6" key="1">
    <citation type="submission" date="2017-07" db="EMBL/GenBank/DDBJ databases">
        <title>Bifidobacterium novel species.</title>
        <authorList>
            <person name="Lugli G.A."/>
            <person name="Milani C."/>
            <person name="Duranti S."/>
            <person name="Mangifesta M."/>
        </authorList>
    </citation>
    <scope>NUCLEOTIDE SEQUENCE [LARGE SCALE GENOMIC DNA]</scope>
    <source>
        <strain evidence="6">Uis1B</strain>
    </source>
</reference>
<organism evidence="5 6">
    <name type="scientific">Bifidobacterium margollesii</name>
    <dbReference type="NCBI Taxonomy" id="2020964"/>
    <lineage>
        <taxon>Bacteria</taxon>
        <taxon>Bacillati</taxon>
        <taxon>Actinomycetota</taxon>
        <taxon>Actinomycetes</taxon>
        <taxon>Bifidobacteriales</taxon>
        <taxon>Bifidobacteriaceae</taxon>
        <taxon>Bifidobacterium</taxon>
    </lineage>
</organism>
<name>A0A2N5JBR7_9BIFI</name>
<dbReference type="EMBL" id="NMWU01000007">
    <property type="protein sequence ID" value="PLS31660.1"/>
    <property type="molecule type" value="Genomic_DNA"/>
</dbReference>
<dbReference type="AlphaFoldDB" id="A0A2N5JBR7"/>
<evidence type="ECO:0000256" key="3">
    <source>
        <dbReference type="ARBA" id="ARBA00023125"/>
    </source>
</evidence>
<feature type="domain" description="Type I restriction modification DNA specificity" evidence="4">
    <location>
        <begin position="3"/>
        <end position="92"/>
    </location>
</feature>
<comment type="similarity">
    <text evidence="1">Belongs to the type-I restriction system S methylase family.</text>
</comment>
<keyword evidence="2" id="KW-0680">Restriction system</keyword>
<evidence type="ECO:0000313" key="5">
    <source>
        <dbReference type="EMBL" id="PLS31660.1"/>
    </source>
</evidence>
<dbReference type="Proteomes" id="UP000235050">
    <property type="component" value="Unassembled WGS sequence"/>
</dbReference>
<proteinExistence type="inferred from homology"/>
<evidence type="ECO:0000313" key="6">
    <source>
        <dbReference type="Proteomes" id="UP000235050"/>
    </source>
</evidence>
<gene>
    <name evidence="5" type="ORF">Uis1B_0481</name>
</gene>
<protein>
    <submittedName>
        <fullName evidence="5">Type I restriction enzyme StySJI specificity protein</fullName>
    </submittedName>
</protein>
<evidence type="ECO:0000256" key="1">
    <source>
        <dbReference type="ARBA" id="ARBA00010923"/>
    </source>
</evidence>
<dbReference type="InterPro" id="IPR044946">
    <property type="entry name" value="Restrct_endonuc_typeI_TRD_sf"/>
</dbReference>
<dbReference type="Gene3D" id="3.90.220.20">
    <property type="entry name" value="DNA methylase specificity domains"/>
    <property type="match status" value="1"/>
</dbReference>
<dbReference type="GO" id="GO:0003677">
    <property type="term" value="F:DNA binding"/>
    <property type="evidence" value="ECO:0007669"/>
    <property type="project" value="UniProtKB-KW"/>
</dbReference>
<dbReference type="SUPFAM" id="SSF116734">
    <property type="entry name" value="DNA methylase specificity domain"/>
    <property type="match status" value="1"/>
</dbReference>